<dbReference type="Pfam" id="PF08722">
    <property type="entry name" value="Tn7_TnsA-like_N"/>
    <property type="match status" value="1"/>
</dbReference>
<organism evidence="3 4">
    <name type="scientific">Alteribacter keqinensis</name>
    <dbReference type="NCBI Taxonomy" id="2483800"/>
    <lineage>
        <taxon>Bacteria</taxon>
        <taxon>Bacillati</taxon>
        <taxon>Bacillota</taxon>
        <taxon>Bacilli</taxon>
        <taxon>Bacillales</taxon>
        <taxon>Bacillaceae</taxon>
        <taxon>Alteribacter</taxon>
    </lineage>
</organism>
<dbReference type="InterPro" id="IPR014833">
    <property type="entry name" value="TnsA_N"/>
</dbReference>
<evidence type="ECO:0000313" key="3">
    <source>
        <dbReference type="EMBL" id="RNA66213.1"/>
    </source>
</evidence>
<accession>A0A3M7TMN3</accession>
<dbReference type="GO" id="GO:0004519">
    <property type="term" value="F:endonuclease activity"/>
    <property type="evidence" value="ECO:0007669"/>
    <property type="project" value="UniProtKB-KW"/>
</dbReference>
<feature type="domain" description="TnsA endonuclease N-terminal" evidence="2">
    <location>
        <begin position="792"/>
        <end position="856"/>
    </location>
</feature>
<keyword evidence="3" id="KW-0255">Endonuclease</keyword>
<dbReference type="AlphaFoldDB" id="A0A3M7TMN3"/>
<comment type="caution">
    <text evidence="3">The sequence shown here is derived from an EMBL/GenBank/DDBJ whole genome shotgun (WGS) entry which is preliminary data.</text>
</comment>
<dbReference type="Pfam" id="PF04851">
    <property type="entry name" value="ResIII"/>
    <property type="match status" value="1"/>
</dbReference>
<dbReference type="GO" id="GO:0016787">
    <property type="term" value="F:hydrolase activity"/>
    <property type="evidence" value="ECO:0007669"/>
    <property type="project" value="InterPro"/>
</dbReference>
<dbReference type="SUPFAM" id="SSF52540">
    <property type="entry name" value="P-loop containing nucleoside triphosphate hydrolases"/>
    <property type="match status" value="2"/>
</dbReference>
<dbReference type="Gene3D" id="3.40.50.300">
    <property type="entry name" value="P-loop containing nucleotide triphosphate hydrolases"/>
    <property type="match status" value="2"/>
</dbReference>
<dbReference type="RefSeq" id="WP_122901590.1">
    <property type="nucleotide sequence ID" value="NZ_RHIB01000004.1"/>
</dbReference>
<dbReference type="GO" id="GO:0003677">
    <property type="term" value="F:DNA binding"/>
    <property type="evidence" value="ECO:0007669"/>
    <property type="project" value="InterPro"/>
</dbReference>
<evidence type="ECO:0000313" key="4">
    <source>
        <dbReference type="Proteomes" id="UP000278746"/>
    </source>
</evidence>
<protein>
    <submittedName>
        <fullName evidence="3">Type III restriction endonuclease</fullName>
    </submittedName>
</protein>
<dbReference type="EMBL" id="RHIB01000004">
    <property type="protein sequence ID" value="RNA66213.1"/>
    <property type="molecule type" value="Genomic_DNA"/>
</dbReference>
<sequence>MSNKKDFALDFAFFNYLNQFYEENKGTIRRRYRTLSKKFLDYNDPDNANSFLRGPQFEALEMYIFLKEYLNNAQVYQIFNDWYYKQNGFEKRRDYGLGTDEQMTLFGINEDQYKSVFSRMKKYAEEFAQEYPNYIFALTMGTGKTILMATCIFYEFLLANKFPKDKKYCHNALVFAPDKTVLQSLKEIQTFDRSKVVPSEYLNWLDTHLKIHFLEDTATTLNTIDRSKFNIIISNTQKIILKRQRKEKSVVDKLFSTPSFDRDSVYNKALDLYGFDQPEDEDELIENQRFLKLTRLEQLGIYVDEAHHSFGNALAKDMGLKKAKTSLRITINELSKSLEASGTSVVGCYNYTGTPYVGKEIFPEVVYAYGLKEAIDKKYLKEVTVNGYSNAKTIEFLRIVIKDFWEKYGENRREGLLPKLAIFGSKIEEIENELKPAVEQVLHELNISNEKILVNVGDSKLTTNDDIREFNRLDSPNSEKQIILLVNKGREGWNCRSLFGVALYRKPRSKIFVLQATMRCLRAIGNLQETASVYLSKENMSILHDELQENFRVSVEDLKGDSKSQRYKIRLVPPPVKVKVNRKSKLHRAKEKQVSETIDFQFEKVDLEKYKLKHIEQKGLVKGVIIKNKKNENDLSDQRETRKFSRLTLVAEIARYLNYSCIELDKILMKAKQSFDEILAYVNRYNELLYDWIIPRLFEEMYDIESFEKVEEKEIELVKEPKQGYYEMSANPNLVVEVNDENFSQLFDKSFHLDTYCFDSKPEKKFFEDIIKSDEINNVYFTGMLTHGQSEFFIQYIDPESNTVRSYYPDFLIEKKDGKWLIIEVKGDNKIDDPIVQAKEKAAIETAFASEMKYSILAGSEVMAGKSKTVLE</sequence>
<feature type="domain" description="Helicase/UvrB N-terminal" evidence="1">
    <location>
        <begin position="121"/>
        <end position="313"/>
    </location>
</feature>
<keyword evidence="4" id="KW-1185">Reference proteome</keyword>
<dbReference type="Proteomes" id="UP000278746">
    <property type="component" value="Unassembled WGS sequence"/>
</dbReference>
<evidence type="ECO:0000259" key="2">
    <source>
        <dbReference type="Pfam" id="PF08722"/>
    </source>
</evidence>
<gene>
    <name evidence="3" type="ORF">EBO34_18965</name>
</gene>
<dbReference type="OrthoDB" id="9804145at2"/>
<name>A0A3M7TMN3_9BACI</name>
<keyword evidence="3" id="KW-0378">Hydrolase</keyword>
<keyword evidence="3" id="KW-0540">Nuclease</keyword>
<reference evidence="3 4" key="1">
    <citation type="submission" date="2018-10" db="EMBL/GenBank/DDBJ databases">
        <title>Bacillus Keqinensis sp. nov., a moderately halophilic bacterium isolated from a saline-alkaline lake.</title>
        <authorList>
            <person name="Wang H."/>
        </authorList>
    </citation>
    <scope>NUCLEOTIDE SEQUENCE [LARGE SCALE GENOMIC DNA]</scope>
    <source>
        <strain evidence="3 4">KQ-3</strain>
    </source>
</reference>
<proteinExistence type="predicted"/>
<dbReference type="InterPro" id="IPR027417">
    <property type="entry name" value="P-loop_NTPase"/>
</dbReference>
<evidence type="ECO:0000259" key="1">
    <source>
        <dbReference type="Pfam" id="PF04851"/>
    </source>
</evidence>
<dbReference type="GO" id="GO:0005524">
    <property type="term" value="F:ATP binding"/>
    <property type="evidence" value="ECO:0007669"/>
    <property type="project" value="InterPro"/>
</dbReference>
<dbReference type="InterPro" id="IPR006935">
    <property type="entry name" value="Helicase/UvrB_N"/>
</dbReference>